<feature type="region of interest" description="Disordered" evidence="1">
    <location>
        <begin position="1"/>
        <end position="38"/>
    </location>
</feature>
<keyword evidence="3" id="KW-1185">Reference proteome</keyword>
<accession>A0A6A6FZZ7</accession>
<proteinExistence type="predicted"/>
<gene>
    <name evidence="2" type="ORF">BDZ85DRAFT_60073</name>
</gene>
<name>A0A6A6FZZ7_9PEZI</name>
<dbReference type="AlphaFoldDB" id="A0A6A6FZZ7"/>
<evidence type="ECO:0000313" key="3">
    <source>
        <dbReference type="Proteomes" id="UP000799538"/>
    </source>
</evidence>
<sequence length="172" mass="18692">MVACSNHAPKSSRSSLEGLHGARKACEAPPSTHISPRNASFARLSSPRSLGSIRSVGKRLIGQAGDATCKDRADGVISLHLSTRTSCCKESPQWTQLGMHTGVHDRSHIPRLPQTSPDASCEKMYVVHKCTIGGLEVIGKRVVIEKTLDFMLGIIDRYRSYCLLSMLHVSVP</sequence>
<evidence type="ECO:0000313" key="2">
    <source>
        <dbReference type="EMBL" id="KAF2219025.1"/>
    </source>
</evidence>
<dbReference type="EMBL" id="ML992521">
    <property type="protein sequence ID" value="KAF2219025.1"/>
    <property type="molecule type" value="Genomic_DNA"/>
</dbReference>
<evidence type="ECO:0000256" key="1">
    <source>
        <dbReference type="SAM" id="MobiDB-lite"/>
    </source>
</evidence>
<reference evidence="3" key="1">
    <citation type="journal article" date="2020" name="Stud. Mycol.">
        <title>101 Dothideomycetes genomes: A test case for predicting lifestyles and emergence of pathogens.</title>
        <authorList>
            <person name="Haridas S."/>
            <person name="Albert R."/>
            <person name="Binder M."/>
            <person name="Bloem J."/>
            <person name="LaButti K."/>
            <person name="Salamov A."/>
            <person name="Andreopoulos B."/>
            <person name="Baker S."/>
            <person name="Barry K."/>
            <person name="Bills G."/>
            <person name="Bluhm B."/>
            <person name="Cannon C."/>
            <person name="Castanera R."/>
            <person name="Culley D."/>
            <person name="Daum C."/>
            <person name="Ezra D."/>
            <person name="Gonzalez J."/>
            <person name="Henrissat B."/>
            <person name="Kuo A."/>
            <person name="Liang C."/>
            <person name="Lipzen A."/>
            <person name="Lutzoni F."/>
            <person name="Magnuson J."/>
            <person name="Mondo S."/>
            <person name="Nolan M."/>
            <person name="Ohm R."/>
            <person name="Pangilinan J."/>
            <person name="Park H.-J."/>
            <person name="Ramirez L."/>
            <person name="Alfaro M."/>
            <person name="Sun H."/>
            <person name="Tritt A."/>
            <person name="Yoshinaga Y."/>
            <person name="Zwiers L.-H."/>
            <person name="Turgeon B."/>
            <person name="Goodwin S."/>
            <person name="Spatafora J."/>
            <person name="Crous P."/>
            <person name="Grigoriev I."/>
        </authorList>
    </citation>
    <scope>NUCLEOTIDE SEQUENCE [LARGE SCALE GENOMIC DNA]</scope>
    <source>
        <strain evidence="3">CECT 20119</strain>
    </source>
</reference>
<protein>
    <submittedName>
        <fullName evidence="2">Uncharacterized protein</fullName>
    </submittedName>
</protein>
<dbReference type="Proteomes" id="UP000799538">
    <property type="component" value="Unassembled WGS sequence"/>
</dbReference>
<organism evidence="2 3">
    <name type="scientific">Elsinoe ampelina</name>
    <dbReference type="NCBI Taxonomy" id="302913"/>
    <lineage>
        <taxon>Eukaryota</taxon>
        <taxon>Fungi</taxon>
        <taxon>Dikarya</taxon>
        <taxon>Ascomycota</taxon>
        <taxon>Pezizomycotina</taxon>
        <taxon>Dothideomycetes</taxon>
        <taxon>Dothideomycetidae</taxon>
        <taxon>Myriangiales</taxon>
        <taxon>Elsinoaceae</taxon>
        <taxon>Elsinoe</taxon>
    </lineage>
</organism>